<dbReference type="Gene3D" id="3.10.10.10">
    <property type="entry name" value="HIV Type 1 Reverse Transcriptase, subunit A, domain 1"/>
    <property type="match status" value="1"/>
</dbReference>
<protein>
    <recommendedName>
        <fullName evidence="3">Reverse transcriptase domain-containing protein</fullName>
    </recommendedName>
</protein>
<evidence type="ECO:0000313" key="1">
    <source>
        <dbReference type="EMBL" id="EGZ15208.1"/>
    </source>
</evidence>
<dbReference type="PANTHER" id="PTHR15503">
    <property type="entry name" value="LDOC1 RELATED"/>
    <property type="match status" value="1"/>
</dbReference>
<dbReference type="SUPFAM" id="SSF56672">
    <property type="entry name" value="DNA/RNA polymerases"/>
    <property type="match status" value="1"/>
</dbReference>
<dbReference type="AlphaFoldDB" id="G4ZK91"/>
<dbReference type="OMA" id="ECTERTS"/>
<sequence length="105" mass="11979">MKPNAASSTRAPFRLSKTEQEALEKFVAENMKKGWIEVSNSPWVSNIFEWLRSGNSSIPIRWVIDFRYVNSQTKIPKIPLPLIEAIFDKMVGCTVFTVLDLAQGY</sequence>
<dbReference type="KEGG" id="psoj:PHYSODRAFT_508286"/>
<evidence type="ECO:0008006" key="3">
    <source>
        <dbReference type="Google" id="ProtNLM"/>
    </source>
</evidence>
<reference evidence="1 2" key="1">
    <citation type="journal article" date="2006" name="Science">
        <title>Phytophthora genome sequences uncover evolutionary origins and mechanisms of pathogenesis.</title>
        <authorList>
            <person name="Tyler B.M."/>
            <person name="Tripathy S."/>
            <person name="Zhang X."/>
            <person name="Dehal P."/>
            <person name="Jiang R.H."/>
            <person name="Aerts A."/>
            <person name="Arredondo F.D."/>
            <person name="Baxter L."/>
            <person name="Bensasson D."/>
            <person name="Beynon J.L."/>
            <person name="Chapman J."/>
            <person name="Damasceno C.M."/>
            <person name="Dorrance A.E."/>
            <person name="Dou D."/>
            <person name="Dickerman A.W."/>
            <person name="Dubchak I.L."/>
            <person name="Garbelotto M."/>
            <person name="Gijzen M."/>
            <person name="Gordon S.G."/>
            <person name="Govers F."/>
            <person name="Grunwald N.J."/>
            <person name="Huang W."/>
            <person name="Ivors K.L."/>
            <person name="Jones R.W."/>
            <person name="Kamoun S."/>
            <person name="Krampis K."/>
            <person name="Lamour K.H."/>
            <person name="Lee M.K."/>
            <person name="McDonald W.H."/>
            <person name="Medina M."/>
            <person name="Meijer H.J."/>
            <person name="Nordberg E.K."/>
            <person name="Maclean D.J."/>
            <person name="Ospina-Giraldo M.D."/>
            <person name="Morris P.F."/>
            <person name="Phuntumart V."/>
            <person name="Putnam N.H."/>
            <person name="Rash S."/>
            <person name="Rose J.K."/>
            <person name="Sakihama Y."/>
            <person name="Salamov A.A."/>
            <person name="Savidor A."/>
            <person name="Scheuring C.F."/>
            <person name="Smith B.M."/>
            <person name="Sobral B.W."/>
            <person name="Terry A."/>
            <person name="Torto-Alalibo T.A."/>
            <person name="Win J."/>
            <person name="Xu Z."/>
            <person name="Zhang H."/>
            <person name="Grigoriev I.V."/>
            <person name="Rokhsar D.S."/>
            <person name="Boore J.L."/>
        </authorList>
    </citation>
    <scope>NUCLEOTIDE SEQUENCE [LARGE SCALE GENOMIC DNA]</scope>
    <source>
        <strain evidence="1 2">P6497</strain>
    </source>
</reference>
<keyword evidence="2" id="KW-1185">Reference proteome</keyword>
<evidence type="ECO:0000313" key="2">
    <source>
        <dbReference type="Proteomes" id="UP000002640"/>
    </source>
</evidence>
<dbReference type="RefSeq" id="XP_009528957.1">
    <property type="nucleotide sequence ID" value="XM_009530662.1"/>
</dbReference>
<dbReference type="InterPro" id="IPR032567">
    <property type="entry name" value="RTL1-rel"/>
</dbReference>
<organism evidence="1 2">
    <name type="scientific">Phytophthora sojae (strain P6497)</name>
    <name type="common">Soybean stem and root rot agent</name>
    <name type="synonym">Phytophthora megasperma f. sp. glycines</name>
    <dbReference type="NCBI Taxonomy" id="1094619"/>
    <lineage>
        <taxon>Eukaryota</taxon>
        <taxon>Sar</taxon>
        <taxon>Stramenopiles</taxon>
        <taxon>Oomycota</taxon>
        <taxon>Peronosporomycetes</taxon>
        <taxon>Peronosporales</taxon>
        <taxon>Peronosporaceae</taxon>
        <taxon>Phytophthora</taxon>
    </lineage>
</organism>
<dbReference type="PANTHER" id="PTHR15503:SF45">
    <property type="entry name" value="RNA-DIRECTED DNA POLYMERASE HOMOLOG"/>
    <property type="match status" value="1"/>
</dbReference>
<dbReference type="GeneID" id="20658846"/>
<dbReference type="EMBL" id="JH159155">
    <property type="protein sequence ID" value="EGZ15208.1"/>
    <property type="molecule type" value="Genomic_DNA"/>
</dbReference>
<dbReference type="InterPro" id="IPR043502">
    <property type="entry name" value="DNA/RNA_pol_sf"/>
</dbReference>
<feature type="non-terminal residue" evidence="1">
    <location>
        <position position="105"/>
    </location>
</feature>
<dbReference type="STRING" id="1094619.G4ZK91"/>
<dbReference type="Proteomes" id="UP000002640">
    <property type="component" value="Unassembled WGS sequence"/>
</dbReference>
<proteinExistence type="predicted"/>
<gene>
    <name evidence="1" type="ORF">PHYSODRAFT_508286</name>
</gene>
<accession>G4ZK91</accession>
<dbReference type="InParanoid" id="G4ZK91"/>
<name>G4ZK91_PHYSP</name>